<dbReference type="GO" id="GO:0005737">
    <property type="term" value="C:cytoplasm"/>
    <property type="evidence" value="ECO:0000318"/>
    <property type="project" value="GO_Central"/>
</dbReference>
<feature type="active site" evidence="6">
    <location>
        <position position="214"/>
    </location>
</feature>
<feature type="domain" description="Aldehyde dehydrogenase" evidence="7">
    <location>
        <begin position="23"/>
        <end position="440"/>
    </location>
</feature>
<dbReference type="InterPro" id="IPR016163">
    <property type="entry name" value="Ald_DH_C"/>
</dbReference>
<feature type="active site" evidence="6">
    <location>
        <position position="252"/>
    </location>
</feature>
<comment type="catalytic activity">
    <reaction evidence="4">
        <text>an aldehyde + NAD(+) + H2O = a carboxylate + NADH + 2 H(+)</text>
        <dbReference type="Rhea" id="RHEA:16185"/>
        <dbReference type="ChEBI" id="CHEBI:15377"/>
        <dbReference type="ChEBI" id="CHEBI:15378"/>
        <dbReference type="ChEBI" id="CHEBI:17478"/>
        <dbReference type="ChEBI" id="CHEBI:29067"/>
        <dbReference type="ChEBI" id="CHEBI:57540"/>
        <dbReference type="ChEBI" id="CHEBI:57945"/>
        <dbReference type="EC" id="1.2.1.3"/>
    </reaction>
</comment>
<dbReference type="GO" id="GO:0006081">
    <property type="term" value="P:aldehyde metabolic process"/>
    <property type="evidence" value="ECO:0000318"/>
    <property type="project" value="GO_Central"/>
</dbReference>
<dbReference type="PANTHER" id="PTHR43570">
    <property type="entry name" value="ALDEHYDE DEHYDROGENASE"/>
    <property type="match status" value="1"/>
</dbReference>
<dbReference type="OrthoDB" id="440325at2759"/>
<dbReference type="PIRSF" id="PIRSF036492">
    <property type="entry name" value="ALDH"/>
    <property type="match status" value="1"/>
</dbReference>
<dbReference type="STRING" id="4432.A0A1U8ATX8"/>
<name>A0A1U8ATX8_NELNU</name>
<evidence type="ECO:0000313" key="8">
    <source>
        <dbReference type="Proteomes" id="UP000189703"/>
    </source>
</evidence>
<gene>
    <name evidence="9" type="primary">LOC104607546</name>
</gene>
<dbReference type="eggNOG" id="KOG2456">
    <property type="taxonomic scope" value="Eukaryota"/>
</dbReference>
<dbReference type="Gene3D" id="3.40.605.10">
    <property type="entry name" value="Aldehyde Dehydrogenase, Chain A, domain 1"/>
    <property type="match status" value="1"/>
</dbReference>
<dbReference type="RefSeq" id="XP_010271510.1">
    <property type="nucleotide sequence ID" value="XM_010273208.2"/>
</dbReference>
<keyword evidence="8" id="KW-1185">Reference proteome</keyword>
<dbReference type="PANTHER" id="PTHR43570:SF17">
    <property type="entry name" value="ALDEHYDE DEHYDROGENASE FAMILY 3 MEMBER F1"/>
    <property type="match status" value="1"/>
</dbReference>
<dbReference type="InterPro" id="IPR016162">
    <property type="entry name" value="Ald_DH_N"/>
</dbReference>
<dbReference type="AlphaFoldDB" id="A0A1U8ATX8"/>
<sequence>MTVAEFGLGERLGELRRTFQSGTTRSLAWRKAQLQALLNLVRDNEEQIFQVVHEDLGKHPVEAFRDEVGVILKSLTLNLNCLEKWASPKKSPLPLAFFPATAELLPEPLGVVLIFSCWNFPISLALEPLIGAISAGNAALIKPSEMAPACSSFLARVIPRYLDNKAIKVIEGGPETGAKLLEEKWDKIFFTGSPRVGRIIMSAAAKHLTPVTLELGGKCPVILDTRLSSSELEVAIKRIAWGKWGLCNGQSCVGVDYILVEEKFAPTLIDLLKKSIDQFYGRKAKDFKDLTRIVNRHHFERLHNLIKDPAVSDSIVHGGQVDKERMFIEPTILLDPPLEAEIMTEEIFGPFLPIITLKNIEESIEFVSSRPKPLVLYAFTKDETLKRLVLSRTSSGSVTFNDIAVQFMSDDLPFGGIGQSGLGKYHGKFSFEAFTHEKAVLRRNFIFDLESRYPPWSDFKLNFIRLLYKYDYFGIILLFLGLKG</sequence>
<dbReference type="InParanoid" id="A0A1U8ATX8"/>
<dbReference type="SUPFAM" id="SSF53720">
    <property type="entry name" value="ALDH-like"/>
    <property type="match status" value="1"/>
</dbReference>
<protein>
    <recommendedName>
        <fullName evidence="5">Aldehyde dehydrogenase</fullName>
    </recommendedName>
</protein>
<evidence type="ECO:0000256" key="4">
    <source>
        <dbReference type="ARBA" id="ARBA00049194"/>
    </source>
</evidence>
<reference evidence="9" key="1">
    <citation type="submission" date="2025-08" db="UniProtKB">
        <authorList>
            <consortium name="RefSeq"/>
        </authorList>
    </citation>
    <scope>IDENTIFICATION</scope>
</reference>
<evidence type="ECO:0000259" key="7">
    <source>
        <dbReference type="Pfam" id="PF00171"/>
    </source>
</evidence>
<dbReference type="KEGG" id="nnu:104607546"/>
<dbReference type="GO" id="GO:0004029">
    <property type="term" value="F:aldehyde dehydrogenase (NAD+) activity"/>
    <property type="evidence" value="ECO:0000318"/>
    <property type="project" value="GO_Central"/>
</dbReference>
<dbReference type="InterPro" id="IPR016161">
    <property type="entry name" value="Ald_DH/histidinol_DH"/>
</dbReference>
<dbReference type="Gene3D" id="3.40.309.10">
    <property type="entry name" value="Aldehyde Dehydrogenase, Chain A, domain 2"/>
    <property type="match status" value="1"/>
</dbReference>
<organism evidence="8 9">
    <name type="scientific">Nelumbo nucifera</name>
    <name type="common">Sacred lotus</name>
    <dbReference type="NCBI Taxonomy" id="4432"/>
    <lineage>
        <taxon>Eukaryota</taxon>
        <taxon>Viridiplantae</taxon>
        <taxon>Streptophyta</taxon>
        <taxon>Embryophyta</taxon>
        <taxon>Tracheophyta</taxon>
        <taxon>Spermatophyta</taxon>
        <taxon>Magnoliopsida</taxon>
        <taxon>Proteales</taxon>
        <taxon>Nelumbonaceae</taxon>
        <taxon>Nelumbo</taxon>
    </lineage>
</organism>
<comment type="similarity">
    <text evidence="1 5">Belongs to the aldehyde dehydrogenase family.</text>
</comment>
<evidence type="ECO:0000256" key="1">
    <source>
        <dbReference type="ARBA" id="ARBA00009986"/>
    </source>
</evidence>
<evidence type="ECO:0000256" key="5">
    <source>
        <dbReference type="PIRNR" id="PIRNR036492"/>
    </source>
</evidence>
<dbReference type="OMA" id="EIDWCKQ"/>
<dbReference type="InterPro" id="IPR015590">
    <property type="entry name" value="Aldehyde_DH_dom"/>
</dbReference>
<dbReference type="Proteomes" id="UP000189703">
    <property type="component" value="Unplaced"/>
</dbReference>
<keyword evidence="3" id="KW-0520">NAD</keyword>
<dbReference type="GO" id="GO:0009737">
    <property type="term" value="P:response to abscisic acid"/>
    <property type="evidence" value="ECO:0007669"/>
    <property type="project" value="UniProtKB-ARBA"/>
</dbReference>
<accession>A0A1U8ATX8</accession>
<dbReference type="GeneID" id="104607546"/>
<evidence type="ECO:0000256" key="3">
    <source>
        <dbReference type="ARBA" id="ARBA00023027"/>
    </source>
</evidence>
<dbReference type="FunCoup" id="A0A1U8ATX8">
    <property type="interactions" value="2111"/>
</dbReference>
<proteinExistence type="inferred from homology"/>
<evidence type="ECO:0000256" key="6">
    <source>
        <dbReference type="PIRSR" id="PIRSR036492-1"/>
    </source>
</evidence>
<evidence type="ECO:0000256" key="2">
    <source>
        <dbReference type="ARBA" id="ARBA00023002"/>
    </source>
</evidence>
<dbReference type="Pfam" id="PF00171">
    <property type="entry name" value="Aldedh"/>
    <property type="match status" value="1"/>
</dbReference>
<evidence type="ECO:0000313" key="9">
    <source>
        <dbReference type="RefSeq" id="XP_010271510.1"/>
    </source>
</evidence>
<keyword evidence="2 5" id="KW-0560">Oxidoreductase</keyword>
<dbReference type="FunFam" id="3.40.309.10:FF:000003">
    <property type="entry name" value="Aldehyde dehydrogenase"/>
    <property type="match status" value="1"/>
</dbReference>
<dbReference type="FunFam" id="3.40.605.10:FF:000004">
    <property type="entry name" value="Aldehyde dehydrogenase"/>
    <property type="match status" value="1"/>
</dbReference>
<dbReference type="InterPro" id="IPR012394">
    <property type="entry name" value="Aldehyde_DH_NAD(P)"/>
</dbReference>